<dbReference type="SMART" id="SM00382">
    <property type="entry name" value="AAA"/>
    <property type="match status" value="1"/>
</dbReference>
<dbReference type="Gene3D" id="3.40.50.300">
    <property type="entry name" value="P-loop containing nucleotide triphosphate hydrolases"/>
    <property type="match status" value="1"/>
</dbReference>
<evidence type="ECO:0000313" key="5">
    <source>
        <dbReference type="EMBL" id="OEJ67155.1"/>
    </source>
</evidence>
<evidence type="ECO:0000256" key="1">
    <source>
        <dbReference type="ARBA" id="ARBA00022448"/>
    </source>
</evidence>
<dbReference type="InterPro" id="IPR027417">
    <property type="entry name" value="P-loop_NTPase"/>
</dbReference>
<dbReference type="CDD" id="cd03261">
    <property type="entry name" value="ABC_Org_Solvent_Resistant"/>
    <property type="match status" value="1"/>
</dbReference>
<dbReference type="InterPro" id="IPR017871">
    <property type="entry name" value="ABC_transporter-like_CS"/>
</dbReference>
<dbReference type="PANTHER" id="PTHR43023:SF3">
    <property type="entry name" value="PROTEIN TRIGALACTOSYLDIACYLGLYCEROL 3, CHLOROPLASTIC"/>
    <property type="match status" value="1"/>
</dbReference>
<dbReference type="GO" id="GO:0016887">
    <property type="term" value="F:ATP hydrolysis activity"/>
    <property type="evidence" value="ECO:0007669"/>
    <property type="project" value="InterPro"/>
</dbReference>
<dbReference type="EMBL" id="MCGG01000025">
    <property type="protein sequence ID" value="OEJ67155.1"/>
    <property type="molecule type" value="Genomic_DNA"/>
</dbReference>
<dbReference type="InterPro" id="IPR003593">
    <property type="entry name" value="AAA+_ATPase"/>
</dbReference>
<dbReference type="SUPFAM" id="SSF52540">
    <property type="entry name" value="P-loop containing nucleoside triphosphate hydrolases"/>
    <property type="match status" value="1"/>
</dbReference>
<dbReference type="OrthoDB" id="9802264at2"/>
<dbReference type="PANTHER" id="PTHR43023">
    <property type="entry name" value="PROTEIN TRIGALACTOSYLDIACYLGLYCEROL 3, CHLOROPLASTIC"/>
    <property type="match status" value="1"/>
</dbReference>
<keyword evidence="3 5" id="KW-0067">ATP-binding</keyword>
<keyword evidence="1" id="KW-0813">Transport</keyword>
<evidence type="ECO:0000256" key="2">
    <source>
        <dbReference type="ARBA" id="ARBA00022741"/>
    </source>
</evidence>
<name>A0A1E5Q7V7_9PROT</name>
<dbReference type="AlphaFoldDB" id="A0A1E5Q7V7"/>
<dbReference type="PROSITE" id="PS00211">
    <property type="entry name" value="ABC_TRANSPORTER_1"/>
    <property type="match status" value="1"/>
</dbReference>
<reference evidence="6" key="1">
    <citation type="submission" date="2016-07" db="EMBL/GenBank/DDBJ databases">
        <authorList>
            <person name="Florea S."/>
            <person name="Webb J.S."/>
            <person name="Jaromczyk J."/>
            <person name="Schardl C.L."/>
        </authorList>
    </citation>
    <scope>NUCLEOTIDE SEQUENCE [LARGE SCALE GENOMIC DNA]</scope>
    <source>
        <strain evidence="6">MV-1</strain>
    </source>
</reference>
<dbReference type="PROSITE" id="PS50893">
    <property type="entry name" value="ABC_TRANSPORTER_2"/>
    <property type="match status" value="1"/>
</dbReference>
<dbReference type="RefSeq" id="WP_069957984.1">
    <property type="nucleotide sequence ID" value="NZ_MCGG01000025.1"/>
</dbReference>
<evidence type="ECO:0000259" key="4">
    <source>
        <dbReference type="PROSITE" id="PS50893"/>
    </source>
</evidence>
<keyword evidence="6" id="KW-1185">Reference proteome</keyword>
<dbReference type="InterPro" id="IPR003439">
    <property type="entry name" value="ABC_transporter-like_ATP-bd"/>
</dbReference>
<sequence length="278" mass="31106">MTDQTDPNPPTVIEVRDLVTHYGTRQILNGVDVDIVEGEIMVIMGGSGSGKSTFLRHLMALQRPTSGTIKILGQDVWRLPQKKLFELRKKLGVTFQGGALFSSMTVGENIMLPLYEHTKLDRMTMEIMARMKLEVVDLAGFEDLMPSELSGGMIKRAAVARAVIMDPRILFFDEPSAGLDPVVSSQLDDLILRLRDAMGMTICVVTHELESAFKIADRITVLDRGNILFVGTVQELHDHPSERIQNLLNRRSEEAEIDADEYLRRLTGDKEEAEGMPR</sequence>
<proteinExistence type="predicted"/>
<dbReference type="GO" id="GO:0005524">
    <property type="term" value="F:ATP binding"/>
    <property type="evidence" value="ECO:0007669"/>
    <property type="project" value="UniProtKB-KW"/>
</dbReference>
<dbReference type="Proteomes" id="UP000095347">
    <property type="component" value="Unassembled WGS sequence"/>
</dbReference>
<gene>
    <name evidence="5" type="ORF">BEN30_10285</name>
</gene>
<accession>A0A1E5Q7V7</accession>
<organism evidence="5 6">
    <name type="scientific">Magnetovibrio blakemorei</name>
    <dbReference type="NCBI Taxonomy" id="28181"/>
    <lineage>
        <taxon>Bacteria</taxon>
        <taxon>Pseudomonadati</taxon>
        <taxon>Pseudomonadota</taxon>
        <taxon>Alphaproteobacteria</taxon>
        <taxon>Rhodospirillales</taxon>
        <taxon>Magnetovibrionaceae</taxon>
        <taxon>Magnetovibrio</taxon>
    </lineage>
</organism>
<feature type="domain" description="ABC transporter" evidence="4">
    <location>
        <begin position="13"/>
        <end position="249"/>
    </location>
</feature>
<evidence type="ECO:0000256" key="3">
    <source>
        <dbReference type="ARBA" id="ARBA00022840"/>
    </source>
</evidence>
<dbReference type="Pfam" id="PF00005">
    <property type="entry name" value="ABC_tran"/>
    <property type="match status" value="1"/>
</dbReference>
<comment type="caution">
    <text evidence="5">The sequence shown here is derived from an EMBL/GenBank/DDBJ whole genome shotgun (WGS) entry which is preliminary data.</text>
</comment>
<keyword evidence="2" id="KW-0547">Nucleotide-binding</keyword>
<evidence type="ECO:0000313" key="6">
    <source>
        <dbReference type="Proteomes" id="UP000095347"/>
    </source>
</evidence>
<protein>
    <submittedName>
        <fullName evidence="5">ABC transporter ATP-binding protein</fullName>
    </submittedName>
</protein>
<dbReference type="STRING" id="28181.BEN30_10285"/>